<evidence type="ECO:0000313" key="18">
    <source>
        <dbReference type="EMBL" id="EHB91751.1"/>
    </source>
</evidence>
<evidence type="ECO:0000256" key="17">
    <source>
        <dbReference type="PIRSR" id="PIRSR005096-3"/>
    </source>
</evidence>
<gene>
    <name evidence="18" type="ORF">HMPREF9450_01800</name>
</gene>
<dbReference type="PROSITE" id="PS00545">
    <property type="entry name" value="ALDOSE_1_EPIMERASE"/>
    <property type="match status" value="1"/>
</dbReference>
<accession>G5HAY5</accession>
<dbReference type="PATRIC" id="fig|742725.3.peg.1894"/>
<evidence type="ECO:0000256" key="1">
    <source>
        <dbReference type="ARBA" id="ARBA00001614"/>
    </source>
</evidence>
<evidence type="ECO:0000256" key="9">
    <source>
        <dbReference type="ARBA" id="ARBA00022490"/>
    </source>
</evidence>
<dbReference type="PROSITE" id="PS51257">
    <property type="entry name" value="PROKAR_LIPOPROTEIN"/>
    <property type="match status" value="1"/>
</dbReference>
<comment type="subunit">
    <text evidence="6">Monomer.</text>
</comment>
<dbReference type="InterPro" id="IPR047215">
    <property type="entry name" value="Galactose_mutarotase-like"/>
</dbReference>
<dbReference type="InterPro" id="IPR011013">
    <property type="entry name" value="Gal_mutarotase_sf_dom"/>
</dbReference>
<keyword evidence="12 14" id="KW-0413">Isomerase</keyword>
<evidence type="ECO:0000256" key="15">
    <source>
        <dbReference type="PIRSR" id="PIRSR005096-1"/>
    </source>
</evidence>
<feature type="active site" description="Proton donor" evidence="15">
    <location>
        <position position="203"/>
    </location>
</feature>
<feature type="binding site" evidence="17">
    <location>
        <begin position="106"/>
        <end position="107"/>
    </location>
    <ligand>
        <name>beta-D-galactose</name>
        <dbReference type="ChEBI" id="CHEBI:27667"/>
    </ligand>
</feature>
<dbReference type="Pfam" id="PF01263">
    <property type="entry name" value="Aldose_epim"/>
    <property type="match status" value="1"/>
</dbReference>
<dbReference type="InterPro" id="IPR014718">
    <property type="entry name" value="GH-type_carb-bd"/>
</dbReference>
<dbReference type="UniPathway" id="UPA00242"/>
<dbReference type="eggNOG" id="COG2017">
    <property type="taxonomic scope" value="Bacteria"/>
</dbReference>
<dbReference type="SUPFAM" id="SSF74650">
    <property type="entry name" value="Galactose mutarotase-like"/>
    <property type="match status" value="1"/>
</dbReference>
<dbReference type="GO" id="GO:0004034">
    <property type="term" value="F:aldose 1-epimerase activity"/>
    <property type="evidence" value="ECO:0007669"/>
    <property type="project" value="UniProtKB-EC"/>
</dbReference>
<evidence type="ECO:0000256" key="12">
    <source>
        <dbReference type="ARBA" id="ARBA00023235"/>
    </source>
</evidence>
<keyword evidence="9" id="KW-0963">Cytoplasm</keyword>
<evidence type="ECO:0000256" key="16">
    <source>
        <dbReference type="PIRSR" id="PIRSR005096-2"/>
    </source>
</evidence>
<keyword evidence="13 14" id="KW-0119">Carbohydrate metabolism</keyword>
<evidence type="ECO:0000256" key="2">
    <source>
        <dbReference type="ARBA" id="ARBA00001913"/>
    </source>
</evidence>
<organism evidence="18 19">
    <name type="scientific">Alistipes indistinctus YIT 12060</name>
    <dbReference type="NCBI Taxonomy" id="742725"/>
    <lineage>
        <taxon>Bacteria</taxon>
        <taxon>Pseudomonadati</taxon>
        <taxon>Bacteroidota</taxon>
        <taxon>Bacteroidia</taxon>
        <taxon>Bacteroidales</taxon>
        <taxon>Rikenellaceae</taxon>
        <taxon>Alistipes</taxon>
    </lineage>
</organism>
<keyword evidence="19" id="KW-1185">Reference proteome</keyword>
<comment type="pathway">
    <text evidence="4 14">Carbohydrate metabolism; hexose metabolism.</text>
</comment>
<comment type="cofactor">
    <cofactor evidence="2">
        <name>Ca(2+)</name>
        <dbReference type="ChEBI" id="CHEBI:29108"/>
    </cofactor>
</comment>
<comment type="subcellular location">
    <subcellularLocation>
        <location evidence="3">Cytoplasm</location>
    </subcellularLocation>
</comment>
<feature type="binding site" evidence="17">
    <location>
        <begin position="203"/>
        <end position="205"/>
    </location>
    <ligand>
        <name>beta-D-galactose</name>
        <dbReference type="ChEBI" id="CHEBI:27667"/>
    </ligand>
</feature>
<dbReference type="OrthoDB" id="9779408at2"/>
<evidence type="ECO:0000256" key="8">
    <source>
        <dbReference type="ARBA" id="ARBA00014165"/>
    </source>
</evidence>
<evidence type="ECO:0000256" key="14">
    <source>
        <dbReference type="PIRNR" id="PIRNR005096"/>
    </source>
</evidence>
<evidence type="ECO:0000256" key="6">
    <source>
        <dbReference type="ARBA" id="ARBA00011245"/>
    </source>
</evidence>
<dbReference type="GO" id="GO:0030246">
    <property type="term" value="F:carbohydrate binding"/>
    <property type="evidence" value="ECO:0007669"/>
    <property type="project" value="InterPro"/>
</dbReference>
<feature type="active site" description="Proton acceptor" evidence="15">
    <location>
        <position position="341"/>
    </location>
</feature>
<comment type="similarity">
    <text evidence="5 14">Belongs to the aldose epimerase family.</text>
</comment>
<feature type="binding site" evidence="16">
    <location>
        <position position="276"/>
    </location>
    <ligand>
        <name>beta-D-galactose</name>
        <dbReference type="ChEBI" id="CHEBI:27667"/>
    </ligand>
</feature>
<dbReference type="GeneID" id="92815173"/>
<dbReference type="CDD" id="cd09019">
    <property type="entry name" value="galactose_mutarotase_like"/>
    <property type="match status" value="1"/>
</dbReference>
<keyword evidence="10" id="KW-0597">Phosphoprotein</keyword>
<evidence type="ECO:0000256" key="7">
    <source>
        <dbReference type="ARBA" id="ARBA00013185"/>
    </source>
</evidence>
<dbReference type="GO" id="GO:0005737">
    <property type="term" value="C:cytoplasm"/>
    <property type="evidence" value="ECO:0007669"/>
    <property type="project" value="UniProtKB-SubCell"/>
</dbReference>
<evidence type="ECO:0000256" key="13">
    <source>
        <dbReference type="ARBA" id="ARBA00023277"/>
    </source>
</evidence>
<dbReference type="PANTHER" id="PTHR10091:SF0">
    <property type="entry name" value="GALACTOSE MUTAROTASE"/>
    <property type="match status" value="1"/>
</dbReference>
<dbReference type="PIRSF" id="PIRSF005096">
    <property type="entry name" value="GALM"/>
    <property type="match status" value="1"/>
</dbReference>
<evidence type="ECO:0000256" key="10">
    <source>
        <dbReference type="ARBA" id="ARBA00022553"/>
    </source>
</evidence>
<dbReference type="EC" id="5.1.3.3" evidence="7 14"/>
<evidence type="ECO:0000256" key="3">
    <source>
        <dbReference type="ARBA" id="ARBA00004496"/>
    </source>
</evidence>
<dbReference type="PANTHER" id="PTHR10091">
    <property type="entry name" value="ALDOSE-1-EPIMERASE"/>
    <property type="match status" value="1"/>
</dbReference>
<evidence type="ECO:0000256" key="11">
    <source>
        <dbReference type="ARBA" id="ARBA00022837"/>
    </source>
</evidence>
<dbReference type="NCBIfam" id="NF008277">
    <property type="entry name" value="PRK11055.1"/>
    <property type="match status" value="1"/>
</dbReference>
<dbReference type="GO" id="GO:0033499">
    <property type="term" value="P:galactose catabolic process via UDP-galactose, Leloir pathway"/>
    <property type="evidence" value="ECO:0007669"/>
    <property type="project" value="TreeGrafter"/>
</dbReference>
<dbReference type="InterPro" id="IPR018052">
    <property type="entry name" value="Ald1_epimerase_CS"/>
</dbReference>
<dbReference type="HOGENOM" id="CLU_031753_2_0_10"/>
<protein>
    <recommendedName>
        <fullName evidence="8 14">Aldose 1-epimerase</fullName>
        <ecNumber evidence="7 14">5.1.3.3</ecNumber>
    </recommendedName>
</protein>
<keyword evidence="11" id="KW-0106">Calcium</keyword>
<evidence type="ECO:0000313" key="19">
    <source>
        <dbReference type="Proteomes" id="UP000006008"/>
    </source>
</evidence>
<dbReference type="STRING" id="742725.HMPREF9450_01800"/>
<dbReference type="Proteomes" id="UP000006008">
    <property type="component" value="Unassembled WGS sequence"/>
</dbReference>
<evidence type="ECO:0000256" key="5">
    <source>
        <dbReference type="ARBA" id="ARBA00006206"/>
    </source>
</evidence>
<dbReference type="InterPro" id="IPR015443">
    <property type="entry name" value="Aldose_1-epimerase"/>
</dbReference>
<dbReference type="EMBL" id="ADLD01000013">
    <property type="protein sequence ID" value="EHB91751.1"/>
    <property type="molecule type" value="Genomic_DNA"/>
</dbReference>
<name>G5HAY5_9BACT</name>
<dbReference type="InterPro" id="IPR008183">
    <property type="entry name" value="Aldose_1/G6P_1-epimerase"/>
</dbReference>
<reference evidence="18 19" key="1">
    <citation type="submission" date="2011-08" db="EMBL/GenBank/DDBJ databases">
        <title>The Genome Sequence of Alistipes indistinctus YIT 12060.</title>
        <authorList>
            <consortium name="The Broad Institute Genome Sequencing Platform"/>
            <person name="Earl A."/>
            <person name="Ward D."/>
            <person name="Feldgarden M."/>
            <person name="Gevers D."/>
            <person name="Morotomi M."/>
            <person name="Young S.K."/>
            <person name="Zeng Q."/>
            <person name="Gargeya S."/>
            <person name="Fitzgerald M."/>
            <person name="Haas B."/>
            <person name="Abouelleil A."/>
            <person name="Alvarado L."/>
            <person name="Arachchi H.M."/>
            <person name="Berlin A."/>
            <person name="Brown A."/>
            <person name="Chapman S.B."/>
            <person name="Chen Z."/>
            <person name="Dunbar C."/>
            <person name="Freedman E."/>
            <person name="Gearin G."/>
            <person name="Gellesch M."/>
            <person name="Goldberg J."/>
            <person name="Griggs A."/>
            <person name="Gujja S."/>
            <person name="Heiman D."/>
            <person name="Howarth C."/>
            <person name="Larson L."/>
            <person name="Lui A."/>
            <person name="MacDonald P.J.P."/>
            <person name="Montmayeur A."/>
            <person name="Murphy C."/>
            <person name="Neiman D."/>
            <person name="Pearson M."/>
            <person name="Priest M."/>
            <person name="Roberts A."/>
            <person name="Saif S."/>
            <person name="Shea T."/>
            <person name="Shenoy N."/>
            <person name="Sisk P."/>
            <person name="Stolte C."/>
            <person name="Sykes S."/>
            <person name="Wortman J."/>
            <person name="Nusbaum C."/>
            <person name="Birren B."/>
        </authorList>
    </citation>
    <scope>NUCLEOTIDE SEQUENCE [LARGE SCALE GENOMIC DNA]</scope>
    <source>
        <strain evidence="18 19">YIT 12060</strain>
    </source>
</reference>
<comment type="catalytic activity">
    <reaction evidence="1 14">
        <text>alpha-D-glucose = beta-D-glucose</text>
        <dbReference type="Rhea" id="RHEA:10264"/>
        <dbReference type="ChEBI" id="CHEBI:15903"/>
        <dbReference type="ChEBI" id="CHEBI:17925"/>
        <dbReference type="EC" id="5.1.3.3"/>
    </reaction>
</comment>
<dbReference type="AlphaFoldDB" id="G5HAY5"/>
<dbReference type="GO" id="GO:0006006">
    <property type="term" value="P:glucose metabolic process"/>
    <property type="evidence" value="ECO:0007669"/>
    <property type="project" value="TreeGrafter"/>
</dbReference>
<dbReference type="FunFam" id="2.70.98.10:FF:000003">
    <property type="entry name" value="Aldose 1-epimerase"/>
    <property type="match status" value="1"/>
</dbReference>
<dbReference type="RefSeq" id="WP_009134606.1">
    <property type="nucleotide sequence ID" value="NZ_CP102250.1"/>
</dbReference>
<proteinExistence type="inferred from homology"/>
<evidence type="ECO:0000256" key="4">
    <source>
        <dbReference type="ARBA" id="ARBA00005028"/>
    </source>
</evidence>
<dbReference type="Gene3D" id="2.70.98.10">
    <property type="match status" value="1"/>
</dbReference>
<sequence>MKRIMLFAAVAGLLACTPQPKDEITASGLKRSDFQAEVDGKKTDLYRLANASGMEVCVTNYGGRVVSVLAPGKGGAMYDVVLGFDSIADYLKHPSNYGATIGRYANRIAKGRFAIDNDTIQLELNDHGNTLHGGLRGWADRVFDAVQPDSSTLVLTYVSPDGESCFPGTVQAQVTYKLTDDNALDISYTATTDQKTIINLTNHSYFNLSGDPSTKITDHTLWIAADSITPIDSLAIPIGDPIAVKGSPFDFTSPKPVGQALDSTDCVQIRNGIGYDHNWVLNTGGDITKPAARLISPATGIVLEVFTTEPGLQVYSGNYQDGTHVGKKGITYPYRGAICLESQHAPDSPNHPSWPSVLLNPGQPYQSRCIYQFSVAD</sequence>
<comment type="caution">
    <text evidence="18">The sequence shown here is derived from an EMBL/GenBank/DDBJ whole genome shotgun (WGS) entry which is preliminary data.</text>
</comment>